<dbReference type="NCBIfam" id="TIGR03086">
    <property type="entry name" value="TIGR03086 family metal-binding protein"/>
    <property type="match status" value="1"/>
</dbReference>
<dbReference type="InterPro" id="IPR017520">
    <property type="entry name" value="CHP03086"/>
</dbReference>
<dbReference type="RefSeq" id="WP_190060868.1">
    <property type="nucleotide sequence ID" value="NZ_BMWH01000040.1"/>
</dbReference>
<evidence type="ECO:0000313" key="3">
    <source>
        <dbReference type="Proteomes" id="UP000623010"/>
    </source>
</evidence>
<dbReference type="Gene3D" id="1.20.120.450">
    <property type="entry name" value="dinb family like domain"/>
    <property type="match status" value="1"/>
</dbReference>
<keyword evidence="3" id="KW-1185">Reference proteome</keyword>
<sequence length="199" mass="20702">MTHHPTPVDLGPQARVVARLAEGVRDEQLAGATPCPGYAVRNLLGHLLHLSTAFRDAGRRAFGPTTDTAPDAAVPDVGPGWRKELPEVLDELADAWRDPAAWTGATRAGGIDMPGAVTGSVAVDELVIHGWDLARATGQAYDPDPAALRASYDFLAAAAADPARGEGSGIFGPVVPVPADAPLLDRALGLSGRDPRWTP</sequence>
<name>A0A918RWK6_9ACTN</name>
<reference evidence="2" key="1">
    <citation type="journal article" date="2014" name="Int. J. Syst. Evol. Microbiol.">
        <title>Complete genome sequence of Corynebacterium casei LMG S-19264T (=DSM 44701T), isolated from a smear-ripened cheese.</title>
        <authorList>
            <consortium name="US DOE Joint Genome Institute (JGI-PGF)"/>
            <person name="Walter F."/>
            <person name="Albersmeier A."/>
            <person name="Kalinowski J."/>
            <person name="Ruckert C."/>
        </authorList>
    </citation>
    <scope>NUCLEOTIDE SEQUENCE</scope>
    <source>
        <strain evidence="2">JCM 5016</strain>
    </source>
</reference>
<dbReference type="EMBL" id="BMWH01000040">
    <property type="protein sequence ID" value="GHA15362.1"/>
    <property type="molecule type" value="Genomic_DNA"/>
</dbReference>
<evidence type="ECO:0000313" key="2">
    <source>
        <dbReference type="EMBL" id="GHA15362.1"/>
    </source>
</evidence>
<proteinExistence type="predicted"/>
<dbReference type="GO" id="GO:0046872">
    <property type="term" value="F:metal ion binding"/>
    <property type="evidence" value="ECO:0007669"/>
    <property type="project" value="InterPro"/>
</dbReference>
<gene>
    <name evidence="2" type="ORF">GCM10010389_62480</name>
</gene>
<dbReference type="Proteomes" id="UP000623010">
    <property type="component" value="Unassembled WGS sequence"/>
</dbReference>
<evidence type="ECO:0000259" key="1">
    <source>
        <dbReference type="Pfam" id="PF11716"/>
    </source>
</evidence>
<dbReference type="InterPro" id="IPR034660">
    <property type="entry name" value="DinB/YfiT-like"/>
</dbReference>
<dbReference type="AlphaFoldDB" id="A0A918RWK6"/>
<dbReference type="InterPro" id="IPR024344">
    <property type="entry name" value="MDMPI_metal-binding"/>
</dbReference>
<comment type="caution">
    <text evidence="2">The sequence shown here is derived from an EMBL/GenBank/DDBJ whole genome shotgun (WGS) entry which is preliminary data.</text>
</comment>
<dbReference type="NCBIfam" id="TIGR03083">
    <property type="entry name" value="maleylpyruvate isomerase family mycothiol-dependent enzyme"/>
    <property type="match status" value="1"/>
</dbReference>
<accession>A0A918RWK6</accession>
<dbReference type="SUPFAM" id="SSF109854">
    <property type="entry name" value="DinB/YfiT-like putative metalloenzymes"/>
    <property type="match status" value="1"/>
</dbReference>
<organism evidence="2 3">
    <name type="scientific">Streptomyces echinoruber</name>
    <dbReference type="NCBI Taxonomy" id="68898"/>
    <lineage>
        <taxon>Bacteria</taxon>
        <taxon>Bacillati</taxon>
        <taxon>Actinomycetota</taxon>
        <taxon>Actinomycetes</taxon>
        <taxon>Kitasatosporales</taxon>
        <taxon>Streptomycetaceae</taxon>
        <taxon>Streptomyces</taxon>
    </lineage>
</organism>
<protein>
    <submittedName>
        <fullName evidence="2">TIGR03086 family protein</fullName>
    </submittedName>
</protein>
<reference evidence="2" key="2">
    <citation type="submission" date="2020-09" db="EMBL/GenBank/DDBJ databases">
        <authorList>
            <person name="Sun Q."/>
            <person name="Ohkuma M."/>
        </authorList>
    </citation>
    <scope>NUCLEOTIDE SEQUENCE</scope>
    <source>
        <strain evidence="2">JCM 5016</strain>
    </source>
</reference>
<dbReference type="Pfam" id="PF11716">
    <property type="entry name" value="MDMPI_N"/>
    <property type="match status" value="1"/>
</dbReference>
<feature type="domain" description="Mycothiol-dependent maleylpyruvate isomerase metal-binding" evidence="1">
    <location>
        <begin position="13"/>
        <end position="134"/>
    </location>
</feature>
<dbReference type="InterPro" id="IPR017517">
    <property type="entry name" value="Maleyloyr_isom"/>
</dbReference>